<dbReference type="PROSITE" id="PS00028">
    <property type="entry name" value="ZINC_FINGER_C2H2_1"/>
    <property type="match status" value="3"/>
</dbReference>
<dbReference type="PANTHER" id="PTHR24388">
    <property type="entry name" value="ZINC FINGER PROTEIN"/>
    <property type="match status" value="1"/>
</dbReference>
<name>A0A7S0G8X7_9RHOD</name>
<keyword evidence="2" id="KW-0479">Metal-binding</keyword>
<dbReference type="GO" id="GO:0008270">
    <property type="term" value="F:zinc ion binding"/>
    <property type="evidence" value="ECO:0007669"/>
    <property type="project" value="UniProtKB-KW"/>
</dbReference>
<keyword evidence="6" id="KW-0539">Nucleus</keyword>
<evidence type="ECO:0000256" key="1">
    <source>
        <dbReference type="ARBA" id="ARBA00004123"/>
    </source>
</evidence>
<feature type="domain" description="C2H2-type" evidence="8">
    <location>
        <begin position="45"/>
        <end position="73"/>
    </location>
</feature>
<evidence type="ECO:0000256" key="3">
    <source>
        <dbReference type="ARBA" id="ARBA00022737"/>
    </source>
</evidence>
<evidence type="ECO:0000256" key="5">
    <source>
        <dbReference type="ARBA" id="ARBA00022833"/>
    </source>
</evidence>
<feature type="domain" description="C2H2-type" evidence="8">
    <location>
        <begin position="103"/>
        <end position="131"/>
    </location>
</feature>
<dbReference type="GO" id="GO:0005634">
    <property type="term" value="C:nucleus"/>
    <property type="evidence" value="ECO:0007669"/>
    <property type="project" value="UniProtKB-SubCell"/>
</dbReference>
<protein>
    <recommendedName>
        <fullName evidence="8">C2H2-type domain-containing protein</fullName>
    </recommendedName>
</protein>
<dbReference type="InterPro" id="IPR050527">
    <property type="entry name" value="Snail/Krueppel_Znf"/>
</dbReference>
<feature type="domain" description="C2H2-type" evidence="8">
    <location>
        <begin position="74"/>
        <end position="102"/>
    </location>
</feature>
<dbReference type="InterPro" id="IPR013087">
    <property type="entry name" value="Znf_C2H2_type"/>
</dbReference>
<dbReference type="Pfam" id="PF00096">
    <property type="entry name" value="zf-C2H2"/>
    <property type="match status" value="3"/>
</dbReference>
<evidence type="ECO:0000256" key="4">
    <source>
        <dbReference type="ARBA" id="ARBA00022771"/>
    </source>
</evidence>
<evidence type="ECO:0000256" key="6">
    <source>
        <dbReference type="ARBA" id="ARBA00023242"/>
    </source>
</evidence>
<gene>
    <name evidence="9" type="ORF">RMAR0315_LOCUS12404</name>
</gene>
<proteinExistence type="predicted"/>
<evidence type="ECO:0000256" key="7">
    <source>
        <dbReference type="PROSITE-ProRule" id="PRU00042"/>
    </source>
</evidence>
<evidence type="ECO:0000259" key="8">
    <source>
        <dbReference type="PROSITE" id="PS50157"/>
    </source>
</evidence>
<keyword evidence="5" id="KW-0862">Zinc</keyword>
<sequence length="132" mass="15184">MDLKLLLCTDENSMHEERTSLCTLDESAVEDTVESSFAGRKSAEFFCTKCLSKFTRRKNLKEHIRVVHDQDRPYGCTVCGRLFGTRNNMLRHTKMVHLGEKKFNCGTCGTGFATKNCVIRHQRKVHKVERIS</sequence>
<dbReference type="AlphaFoldDB" id="A0A7S0G8X7"/>
<reference evidence="9" key="1">
    <citation type="submission" date="2021-01" db="EMBL/GenBank/DDBJ databases">
        <authorList>
            <person name="Corre E."/>
            <person name="Pelletier E."/>
            <person name="Niang G."/>
            <person name="Scheremetjew M."/>
            <person name="Finn R."/>
            <person name="Kale V."/>
            <person name="Holt S."/>
            <person name="Cochrane G."/>
            <person name="Meng A."/>
            <person name="Brown T."/>
            <person name="Cohen L."/>
        </authorList>
    </citation>
    <scope>NUCLEOTIDE SEQUENCE</scope>
    <source>
        <strain evidence="9">UTEX LB 2760</strain>
    </source>
</reference>
<dbReference type="GO" id="GO:0000981">
    <property type="term" value="F:DNA-binding transcription factor activity, RNA polymerase II-specific"/>
    <property type="evidence" value="ECO:0007669"/>
    <property type="project" value="TreeGrafter"/>
</dbReference>
<dbReference type="SUPFAM" id="SSF57667">
    <property type="entry name" value="beta-beta-alpha zinc fingers"/>
    <property type="match status" value="2"/>
</dbReference>
<evidence type="ECO:0000256" key="2">
    <source>
        <dbReference type="ARBA" id="ARBA00022723"/>
    </source>
</evidence>
<dbReference type="EMBL" id="HBEK01022552">
    <property type="protein sequence ID" value="CAD8402399.1"/>
    <property type="molecule type" value="Transcribed_RNA"/>
</dbReference>
<organism evidence="9">
    <name type="scientific">Rhodosorus marinus</name>
    <dbReference type="NCBI Taxonomy" id="101924"/>
    <lineage>
        <taxon>Eukaryota</taxon>
        <taxon>Rhodophyta</taxon>
        <taxon>Stylonematophyceae</taxon>
        <taxon>Stylonematales</taxon>
        <taxon>Stylonemataceae</taxon>
        <taxon>Rhodosorus</taxon>
    </lineage>
</organism>
<dbReference type="PANTHER" id="PTHR24388:SF54">
    <property type="entry name" value="PROTEIN ESCARGOT"/>
    <property type="match status" value="1"/>
</dbReference>
<dbReference type="GO" id="GO:0000978">
    <property type="term" value="F:RNA polymerase II cis-regulatory region sequence-specific DNA binding"/>
    <property type="evidence" value="ECO:0007669"/>
    <property type="project" value="TreeGrafter"/>
</dbReference>
<dbReference type="Gene3D" id="3.30.160.60">
    <property type="entry name" value="Classic Zinc Finger"/>
    <property type="match status" value="3"/>
</dbReference>
<comment type="subcellular location">
    <subcellularLocation>
        <location evidence="1">Nucleus</location>
    </subcellularLocation>
</comment>
<dbReference type="InterPro" id="IPR036236">
    <property type="entry name" value="Znf_C2H2_sf"/>
</dbReference>
<evidence type="ECO:0000313" key="9">
    <source>
        <dbReference type="EMBL" id="CAD8402399.1"/>
    </source>
</evidence>
<dbReference type="PROSITE" id="PS50157">
    <property type="entry name" value="ZINC_FINGER_C2H2_2"/>
    <property type="match status" value="3"/>
</dbReference>
<accession>A0A7S0G8X7</accession>
<keyword evidence="4 7" id="KW-0863">Zinc-finger</keyword>
<keyword evidence="3" id="KW-0677">Repeat</keyword>
<dbReference type="SMART" id="SM00355">
    <property type="entry name" value="ZnF_C2H2"/>
    <property type="match status" value="3"/>
</dbReference>